<dbReference type="OrthoDB" id="2253354at2759"/>
<organism evidence="3 4">
    <name type="scientific">Ophiocordyceps australis</name>
    <dbReference type="NCBI Taxonomy" id="1399860"/>
    <lineage>
        <taxon>Eukaryota</taxon>
        <taxon>Fungi</taxon>
        <taxon>Dikarya</taxon>
        <taxon>Ascomycota</taxon>
        <taxon>Pezizomycotina</taxon>
        <taxon>Sordariomycetes</taxon>
        <taxon>Hypocreomycetidae</taxon>
        <taxon>Hypocreales</taxon>
        <taxon>Ophiocordycipitaceae</taxon>
        <taxon>Ophiocordyceps</taxon>
    </lineage>
</organism>
<protein>
    <submittedName>
        <fullName evidence="3">Uncharacterized protein</fullName>
    </submittedName>
</protein>
<feature type="compositionally biased region" description="Basic and acidic residues" evidence="1">
    <location>
        <begin position="187"/>
        <end position="201"/>
    </location>
</feature>
<dbReference type="Proteomes" id="UP000226192">
    <property type="component" value="Unassembled WGS sequence"/>
</dbReference>
<feature type="region of interest" description="Disordered" evidence="1">
    <location>
        <begin position="153"/>
        <end position="207"/>
    </location>
</feature>
<evidence type="ECO:0000313" key="4">
    <source>
        <dbReference type="Proteomes" id="UP000226192"/>
    </source>
</evidence>
<keyword evidence="2" id="KW-0472">Membrane</keyword>
<accession>A0A2C5Y671</accession>
<dbReference type="AlphaFoldDB" id="A0A2C5Y671"/>
<feature type="transmembrane region" description="Helical" evidence="2">
    <location>
        <begin position="77"/>
        <end position="95"/>
    </location>
</feature>
<feature type="compositionally biased region" description="Basic and acidic residues" evidence="1">
    <location>
        <begin position="153"/>
        <end position="174"/>
    </location>
</feature>
<evidence type="ECO:0000256" key="2">
    <source>
        <dbReference type="SAM" id="Phobius"/>
    </source>
</evidence>
<dbReference type="InterPro" id="IPR035213">
    <property type="entry name" value="DUF5321"/>
</dbReference>
<name>A0A2C5Y671_9HYPO</name>
<evidence type="ECO:0000313" key="3">
    <source>
        <dbReference type="EMBL" id="PHH62920.1"/>
    </source>
</evidence>
<dbReference type="Pfam" id="PF17254">
    <property type="entry name" value="DUF5321"/>
    <property type="match status" value="1"/>
</dbReference>
<comment type="caution">
    <text evidence="3">The sequence shown here is derived from an EMBL/GenBank/DDBJ whole genome shotgun (WGS) entry which is preliminary data.</text>
</comment>
<keyword evidence="4" id="KW-1185">Reference proteome</keyword>
<evidence type="ECO:0000256" key="1">
    <source>
        <dbReference type="SAM" id="MobiDB-lite"/>
    </source>
</evidence>
<reference evidence="3 4" key="1">
    <citation type="submission" date="2017-06" db="EMBL/GenBank/DDBJ databases">
        <title>Ant-infecting Ophiocordyceps genomes reveal a high diversity of potential behavioral manipulation genes and a possible major role for enterotoxins.</title>
        <authorList>
            <person name="De Bekker C."/>
            <person name="Evans H.C."/>
            <person name="Brachmann A."/>
            <person name="Hughes D.P."/>
        </authorList>
    </citation>
    <scope>NUCLEOTIDE SEQUENCE [LARGE SCALE GENOMIC DNA]</scope>
    <source>
        <strain evidence="3 4">Map64</strain>
    </source>
</reference>
<dbReference type="EMBL" id="NJET01000060">
    <property type="protein sequence ID" value="PHH62920.1"/>
    <property type="molecule type" value="Genomic_DNA"/>
</dbReference>
<keyword evidence="2" id="KW-0812">Transmembrane</keyword>
<proteinExistence type="predicted"/>
<sequence length="207" mass="23069">MTVQRLALRATALARTRPTFAPVPFAALASSRFSYSSWAPVTVLDLGFWKSLLPKALRKGNVSPSKPKSKEWNPVTYFIWIFIFIGSMSIQMIALRNQMDVYLRQSAVRIRVLGEVVERIQSGQDVDVEEALGTGNPQKEAEWKKVLEEIEHSRTITDPTARESKNAKAKEPQSRSRAARAQSDGEEASKTKAQAAEKKATGLDGFF</sequence>
<keyword evidence="2" id="KW-1133">Transmembrane helix</keyword>
<gene>
    <name evidence="3" type="ORF">CDD81_6553</name>
</gene>